<dbReference type="AlphaFoldDB" id="A0A166VJI7"/>
<dbReference type="OrthoDB" id="3352450at2759"/>
<dbReference type="Proteomes" id="UP000076532">
    <property type="component" value="Unassembled WGS sequence"/>
</dbReference>
<sequence length="100" mass="10851">MSDSGSEVKSRAESHLQARKEAQRDGIFAGVTSALTSAIIGQRLMGFGKKTTLFCGLTTGVLSGYYFTQAFVDANLARLTKQEEAIYAAERASKREGRQI</sequence>
<accession>A0A166VJI7</accession>
<dbReference type="EMBL" id="KV417484">
    <property type="protein sequence ID" value="KZP32795.1"/>
    <property type="molecule type" value="Genomic_DNA"/>
</dbReference>
<reference evidence="1 2" key="1">
    <citation type="journal article" date="2016" name="Mol. Biol. Evol.">
        <title>Comparative Genomics of Early-Diverging Mushroom-Forming Fungi Provides Insights into the Origins of Lignocellulose Decay Capabilities.</title>
        <authorList>
            <person name="Nagy L.G."/>
            <person name="Riley R."/>
            <person name="Tritt A."/>
            <person name="Adam C."/>
            <person name="Daum C."/>
            <person name="Floudas D."/>
            <person name="Sun H."/>
            <person name="Yadav J.S."/>
            <person name="Pangilinan J."/>
            <person name="Larsson K.H."/>
            <person name="Matsuura K."/>
            <person name="Barry K."/>
            <person name="Labutti K."/>
            <person name="Kuo R."/>
            <person name="Ohm R.A."/>
            <person name="Bhattacharya S.S."/>
            <person name="Shirouzu T."/>
            <person name="Yoshinaga Y."/>
            <person name="Martin F.M."/>
            <person name="Grigoriev I.V."/>
            <person name="Hibbett D.S."/>
        </authorList>
    </citation>
    <scope>NUCLEOTIDE SEQUENCE [LARGE SCALE GENOMIC DNA]</scope>
    <source>
        <strain evidence="1 2">CBS 109695</strain>
    </source>
</reference>
<gene>
    <name evidence="1" type="ORF">FIBSPDRAFT_1036451</name>
</gene>
<evidence type="ECO:0000313" key="1">
    <source>
        <dbReference type="EMBL" id="KZP32795.1"/>
    </source>
</evidence>
<protein>
    <submittedName>
        <fullName evidence="1">Uncharacterized protein</fullName>
    </submittedName>
</protein>
<evidence type="ECO:0000313" key="2">
    <source>
        <dbReference type="Proteomes" id="UP000076532"/>
    </source>
</evidence>
<keyword evidence="2" id="KW-1185">Reference proteome</keyword>
<organism evidence="1 2">
    <name type="scientific">Athelia psychrophila</name>
    <dbReference type="NCBI Taxonomy" id="1759441"/>
    <lineage>
        <taxon>Eukaryota</taxon>
        <taxon>Fungi</taxon>
        <taxon>Dikarya</taxon>
        <taxon>Basidiomycota</taxon>
        <taxon>Agaricomycotina</taxon>
        <taxon>Agaricomycetes</taxon>
        <taxon>Agaricomycetidae</taxon>
        <taxon>Atheliales</taxon>
        <taxon>Atheliaceae</taxon>
        <taxon>Athelia</taxon>
    </lineage>
</organism>
<name>A0A166VJI7_9AGAM</name>
<proteinExistence type="predicted"/>